<dbReference type="Proteomes" id="UP000012960">
    <property type="component" value="Unplaced"/>
</dbReference>
<dbReference type="Gramene" id="Ma09_t03670.1">
    <property type="protein sequence ID" value="Ma09_p03670.1"/>
    <property type="gene ID" value="Ma09_g03670"/>
</dbReference>
<dbReference type="InParanoid" id="A0A804KFM5"/>
<keyword evidence="1" id="KW-0812">Transmembrane</keyword>
<dbReference type="EMBL" id="HG996474">
    <property type="protein sequence ID" value="CAG1834107.1"/>
    <property type="molecule type" value="Genomic_DNA"/>
</dbReference>
<sequence>MQRLDSSFTEPPRALMVGKVDCGGSVALILLFGYEVLSSVPFAHASILIQFFPLICLFYCWLY</sequence>
<evidence type="ECO:0000313" key="3">
    <source>
        <dbReference type="EnsemblPlants" id="Ma09_p03670.1"/>
    </source>
</evidence>
<name>A0A804KFM5_MUSAM</name>
<dbReference type="AlphaFoldDB" id="A0A804KFM5"/>
<accession>A0A804KFM5</accession>
<reference evidence="3" key="2">
    <citation type="submission" date="2021-05" db="UniProtKB">
        <authorList>
            <consortium name="EnsemblPlants"/>
        </authorList>
    </citation>
    <scope>IDENTIFICATION</scope>
    <source>
        <strain evidence="3">subsp. malaccensis</strain>
    </source>
</reference>
<keyword evidence="4" id="KW-1185">Reference proteome</keyword>
<evidence type="ECO:0000256" key="1">
    <source>
        <dbReference type="SAM" id="Phobius"/>
    </source>
</evidence>
<dbReference type="EnsemblPlants" id="Ma09_t03670.1">
    <property type="protein sequence ID" value="Ma09_p03670.1"/>
    <property type="gene ID" value="Ma09_g03670"/>
</dbReference>
<organism evidence="3 4">
    <name type="scientific">Musa acuminata subsp. malaccensis</name>
    <name type="common">Wild banana</name>
    <name type="synonym">Musa malaccensis</name>
    <dbReference type="NCBI Taxonomy" id="214687"/>
    <lineage>
        <taxon>Eukaryota</taxon>
        <taxon>Viridiplantae</taxon>
        <taxon>Streptophyta</taxon>
        <taxon>Embryophyta</taxon>
        <taxon>Tracheophyta</taxon>
        <taxon>Spermatophyta</taxon>
        <taxon>Magnoliopsida</taxon>
        <taxon>Liliopsida</taxon>
        <taxon>Zingiberales</taxon>
        <taxon>Musaceae</taxon>
        <taxon>Musa</taxon>
    </lineage>
</organism>
<evidence type="ECO:0000313" key="2">
    <source>
        <dbReference type="EMBL" id="CAG1834107.1"/>
    </source>
</evidence>
<keyword evidence="1" id="KW-1133">Transmembrane helix</keyword>
<reference evidence="2" key="1">
    <citation type="submission" date="2021-03" db="EMBL/GenBank/DDBJ databases">
        <authorList>
            <consortium name="Genoscope - CEA"/>
            <person name="William W."/>
        </authorList>
    </citation>
    <scope>NUCLEOTIDE SEQUENCE</scope>
    <source>
        <strain evidence="2">Doubled-haploid Pahang</strain>
    </source>
</reference>
<keyword evidence="1" id="KW-0472">Membrane</keyword>
<evidence type="ECO:0000313" key="4">
    <source>
        <dbReference type="Proteomes" id="UP000012960"/>
    </source>
</evidence>
<proteinExistence type="predicted"/>
<feature type="transmembrane region" description="Helical" evidence="1">
    <location>
        <begin position="43"/>
        <end position="62"/>
    </location>
</feature>
<protein>
    <submittedName>
        <fullName evidence="2">(wild Malaysian banana) hypothetical protein</fullName>
    </submittedName>
</protein>
<gene>
    <name evidence="2" type="ORF">GSMUA_222120.1</name>
</gene>